<evidence type="ECO:0000313" key="13">
    <source>
        <dbReference type="EMBL" id="OTF97492.1"/>
    </source>
</evidence>
<keyword evidence="4 9" id="KW-0805">Transcription regulation</keyword>
<evidence type="ECO:0000256" key="8">
    <source>
        <dbReference type="PROSITE-ProRule" id="PRU00071"/>
    </source>
</evidence>
<evidence type="ECO:0000256" key="4">
    <source>
        <dbReference type="ARBA" id="ARBA00023015"/>
    </source>
</evidence>
<dbReference type="OMA" id="THAYNPP"/>
<keyword evidence="6 9" id="KW-0804">Transcription</keyword>
<dbReference type="PANTHER" id="PTHR31992">
    <property type="entry name" value="DOF ZINC FINGER PROTEIN DOF1.4-RELATED"/>
    <property type="match status" value="1"/>
</dbReference>
<dbReference type="GO" id="GO:0003677">
    <property type="term" value="F:DNA binding"/>
    <property type="evidence" value="ECO:0007669"/>
    <property type="project" value="UniProtKB-UniRule"/>
</dbReference>
<accession>A0A251SG22</accession>
<comment type="subcellular location">
    <subcellularLocation>
        <location evidence="8 9">Nucleus</location>
    </subcellularLocation>
</comment>
<dbReference type="EMBL" id="MNCJ02000331">
    <property type="protein sequence ID" value="KAF5760731.1"/>
    <property type="molecule type" value="Genomic_DNA"/>
</dbReference>
<feature type="domain" description="Dof-type" evidence="11">
    <location>
        <begin position="22"/>
        <end position="76"/>
    </location>
</feature>
<evidence type="ECO:0000256" key="7">
    <source>
        <dbReference type="ARBA" id="ARBA00023242"/>
    </source>
</evidence>
<dbReference type="PROSITE" id="PS01361">
    <property type="entry name" value="ZF_DOF_1"/>
    <property type="match status" value="1"/>
</dbReference>
<dbReference type="InParanoid" id="A0A251SG22"/>
<keyword evidence="1 9" id="KW-0479">Metal-binding</keyword>
<evidence type="ECO:0000259" key="11">
    <source>
        <dbReference type="PROSITE" id="PS50884"/>
    </source>
</evidence>
<evidence type="ECO:0000256" key="9">
    <source>
        <dbReference type="RuleBase" id="RU369094"/>
    </source>
</evidence>
<dbReference type="Proteomes" id="UP000215914">
    <property type="component" value="Chromosome 14"/>
</dbReference>
<comment type="function">
    <text evidence="9">Transcription factor that binds specifically to a 5'-AA[AG]G-3' consensus core sequence.</text>
</comment>
<dbReference type="EMBL" id="CM007903">
    <property type="protein sequence ID" value="OTF97492.1"/>
    <property type="molecule type" value="Genomic_DNA"/>
</dbReference>
<keyword evidence="7 8" id="KW-0539">Nucleus</keyword>
<evidence type="ECO:0000313" key="12">
    <source>
        <dbReference type="EMBL" id="KAF5760731.1"/>
    </source>
</evidence>
<reference evidence="12" key="3">
    <citation type="submission" date="2020-06" db="EMBL/GenBank/DDBJ databases">
        <title>Helianthus annuus Genome sequencing and assembly Release 2.</title>
        <authorList>
            <person name="Gouzy J."/>
            <person name="Langlade N."/>
            <person name="Munos S."/>
        </authorList>
    </citation>
    <scope>NUCLEOTIDE SEQUENCE</scope>
    <source>
        <tissue evidence="12">Leaves</tissue>
    </source>
</reference>
<protein>
    <recommendedName>
        <fullName evidence="9">Dof zinc finger protein</fullName>
    </recommendedName>
</protein>
<evidence type="ECO:0000256" key="3">
    <source>
        <dbReference type="ARBA" id="ARBA00022833"/>
    </source>
</evidence>
<feature type="region of interest" description="Disordered" evidence="10">
    <location>
        <begin position="209"/>
        <end position="248"/>
    </location>
</feature>
<dbReference type="Pfam" id="PF02701">
    <property type="entry name" value="Zn_ribbon_Dof"/>
    <property type="match status" value="1"/>
</dbReference>
<dbReference type="PROSITE" id="PS50884">
    <property type="entry name" value="ZF_DOF_2"/>
    <property type="match status" value="1"/>
</dbReference>
<dbReference type="Gramene" id="mRNA:HanXRQr2_Chr16g0756871">
    <property type="protein sequence ID" value="CDS:HanXRQr2_Chr16g0756871.1"/>
    <property type="gene ID" value="HanXRQr2_Chr16g0756871"/>
</dbReference>
<dbReference type="GO" id="GO:0008270">
    <property type="term" value="F:zinc ion binding"/>
    <property type="evidence" value="ECO:0007669"/>
    <property type="project" value="UniProtKB-KW"/>
</dbReference>
<dbReference type="InterPro" id="IPR045174">
    <property type="entry name" value="Dof"/>
</dbReference>
<dbReference type="AlphaFoldDB" id="A0A251SG22"/>
<dbReference type="OrthoDB" id="1564678at2759"/>
<evidence type="ECO:0000313" key="14">
    <source>
        <dbReference type="Proteomes" id="UP000215914"/>
    </source>
</evidence>
<evidence type="ECO:0000256" key="6">
    <source>
        <dbReference type="ARBA" id="ARBA00023163"/>
    </source>
</evidence>
<feature type="compositionally biased region" description="Pro residues" evidence="10">
    <location>
        <begin position="231"/>
        <end position="240"/>
    </location>
</feature>
<keyword evidence="14" id="KW-1185">Reference proteome</keyword>
<keyword evidence="2 8" id="KW-0863">Zinc-finger</keyword>
<proteinExistence type="predicted"/>
<organism evidence="13 14">
    <name type="scientific">Helianthus annuus</name>
    <name type="common">Common sunflower</name>
    <dbReference type="NCBI Taxonomy" id="4232"/>
    <lineage>
        <taxon>Eukaryota</taxon>
        <taxon>Viridiplantae</taxon>
        <taxon>Streptophyta</taxon>
        <taxon>Embryophyta</taxon>
        <taxon>Tracheophyta</taxon>
        <taxon>Spermatophyta</taxon>
        <taxon>Magnoliopsida</taxon>
        <taxon>eudicotyledons</taxon>
        <taxon>Gunneridae</taxon>
        <taxon>Pentapetalae</taxon>
        <taxon>asterids</taxon>
        <taxon>campanulids</taxon>
        <taxon>Asterales</taxon>
        <taxon>Asteraceae</taxon>
        <taxon>Asteroideae</taxon>
        <taxon>Heliantheae alliance</taxon>
        <taxon>Heliantheae</taxon>
        <taxon>Helianthus</taxon>
    </lineage>
</organism>
<reference evidence="13" key="2">
    <citation type="submission" date="2017-02" db="EMBL/GenBank/DDBJ databases">
        <title>Sunflower complete genome.</title>
        <authorList>
            <person name="Langlade N."/>
            <person name="Munos S."/>
        </authorList>
    </citation>
    <scope>NUCLEOTIDE SEQUENCE [LARGE SCALE GENOMIC DNA]</scope>
    <source>
        <tissue evidence="13">Leaves</tissue>
    </source>
</reference>
<dbReference type="PANTHER" id="PTHR31992:SF281">
    <property type="entry name" value="DOF ZINC FINGER PROTEIN"/>
    <property type="match status" value="1"/>
</dbReference>
<feature type="region of interest" description="Disordered" evidence="10">
    <location>
        <begin position="66"/>
        <end position="130"/>
    </location>
</feature>
<evidence type="ECO:0000256" key="1">
    <source>
        <dbReference type="ARBA" id="ARBA00022723"/>
    </source>
</evidence>
<name>A0A251SG22_HELAN</name>
<keyword evidence="3 9" id="KW-0862">Zinc</keyword>
<reference evidence="12 14" key="1">
    <citation type="journal article" date="2017" name="Nature">
        <title>The sunflower genome provides insights into oil metabolism, flowering and Asterid evolution.</title>
        <authorList>
            <person name="Badouin H."/>
            <person name="Gouzy J."/>
            <person name="Grassa C.J."/>
            <person name="Murat F."/>
            <person name="Staton S.E."/>
            <person name="Cottret L."/>
            <person name="Lelandais-Briere C."/>
            <person name="Owens G.L."/>
            <person name="Carrere S."/>
            <person name="Mayjonade B."/>
            <person name="Legrand L."/>
            <person name="Gill N."/>
            <person name="Kane N.C."/>
            <person name="Bowers J.E."/>
            <person name="Hubner S."/>
            <person name="Bellec A."/>
            <person name="Berard A."/>
            <person name="Berges H."/>
            <person name="Blanchet N."/>
            <person name="Boniface M.C."/>
            <person name="Brunel D."/>
            <person name="Catrice O."/>
            <person name="Chaidir N."/>
            <person name="Claudel C."/>
            <person name="Donnadieu C."/>
            <person name="Faraut T."/>
            <person name="Fievet G."/>
            <person name="Helmstetter N."/>
            <person name="King M."/>
            <person name="Knapp S.J."/>
            <person name="Lai Z."/>
            <person name="Le Paslier M.C."/>
            <person name="Lippi Y."/>
            <person name="Lorenzon L."/>
            <person name="Mandel J.R."/>
            <person name="Marage G."/>
            <person name="Marchand G."/>
            <person name="Marquand E."/>
            <person name="Bret-Mestries E."/>
            <person name="Morien E."/>
            <person name="Nambeesan S."/>
            <person name="Nguyen T."/>
            <person name="Pegot-Espagnet P."/>
            <person name="Pouilly N."/>
            <person name="Raftis F."/>
            <person name="Sallet E."/>
            <person name="Schiex T."/>
            <person name="Thomas J."/>
            <person name="Vandecasteele C."/>
            <person name="Vares D."/>
            <person name="Vear F."/>
            <person name="Vautrin S."/>
            <person name="Crespi M."/>
            <person name="Mangin B."/>
            <person name="Burke J.M."/>
            <person name="Salse J."/>
            <person name="Munos S."/>
            <person name="Vincourt P."/>
            <person name="Rieseberg L.H."/>
            <person name="Langlade N.B."/>
        </authorList>
    </citation>
    <scope>NUCLEOTIDE SEQUENCE [LARGE SCALE GENOMIC DNA]</scope>
    <source>
        <strain evidence="14">cv. SF193</strain>
        <tissue evidence="12">Leaves</tissue>
    </source>
</reference>
<evidence type="ECO:0000256" key="5">
    <source>
        <dbReference type="ARBA" id="ARBA00023125"/>
    </source>
</evidence>
<evidence type="ECO:0000256" key="10">
    <source>
        <dbReference type="SAM" id="MobiDB-lite"/>
    </source>
</evidence>
<dbReference type="GO" id="GO:0005634">
    <property type="term" value="C:nucleus"/>
    <property type="evidence" value="ECO:0007669"/>
    <property type="project" value="UniProtKB-SubCell"/>
</dbReference>
<keyword evidence="5 8" id="KW-0238">DNA-binding</keyword>
<feature type="compositionally biased region" description="Pro residues" evidence="10">
    <location>
        <begin position="212"/>
        <end position="222"/>
    </location>
</feature>
<dbReference type="GO" id="GO:0003700">
    <property type="term" value="F:DNA-binding transcription factor activity"/>
    <property type="evidence" value="ECO:0007669"/>
    <property type="project" value="UniProtKB-UniRule"/>
</dbReference>
<evidence type="ECO:0000256" key="2">
    <source>
        <dbReference type="ARBA" id="ARBA00022771"/>
    </source>
</evidence>
<dbReference type="InterPro" id="IPR003851">
    <property type="entry name" value="Znf_Dof"/>
</dbReference>
<sequence>MTEKEAGKQPSYPRAPPPFPPPNCPRCYSSNTKFCYYNNYSVSQPRYICKECRRYWTHGGVLRNIPCGGTNRKRGRADGASSSSQITKPPPMGGSMTHAYNPPNAPTMGGSMTHAYNPPNAGAGSSDGHGTFKPEITQTMQSFNGGGFSYQPPFLFNPNYELSGVNSAFGAVNVAFGGGATPQPASSTLMLPQLSPLNYFGEFGIPFVQHQPSPPPPPPPQLGIPFVQHQPSPPPQPQPPTTWAGQNMDLTSTIPTLSRDAIAPANVVGINEWSELMDMDDEGDPLQCYKPPSP</sequence>
<gene>
    <name evidence="13" type="ORF">HannXRQ_Chr14g0435141</name>
    <name evidence="12" type="ORF">HanXRQr2_Chr16g0756871</name>
</gene>